<evidence type="ECO:0000256" key="1">
    <source>
        <dbReference type="SAM" id="SignalP"/>
    </source>
</evidence>
<name>A0A098G736_9GAMM</name>
<dbReference type="Proteomes" id="UP000032430">
    <property type="component" value="Chromosome I"/>
</dbReference>
<dbReference type="Gene3D" id="3.40.50.1820">
    <property type="entry name" value="alpha/beta hydrolase"/>
    <property type="match status" value="1"/>
</dbReference>
<dbReference type="AlphaFoldDB" id="A0A098G736"/>
<proteinExistence type="predicted"/>
<dbReference type="RefSeq" id="WP_045097508.1">
    <property type="nucleotide sequence ID" value="NZ_LN614827.1"/>
</dbReference>
<feature type="signal peptide" evidence="1">
    <location>
        <begin position="1"/>
        <end position="21"/>
    </location>
</feature>
<dbReference type="HOGENOM" id="CLU_976263_0_0_6"/>
<evidence type="ECO:0000313" key="2">
    <source>
        <dbReference type="EMBL" id="CEG57315.1"/>
    </source>
</evidence>
<sequence>MDLRRVLVTLLLFLFSTLIQALPDTYPNPGIAFIHGTRDHREDAYGDYWKIDFIQSVSQGLKKPENHHVVHCDFSRYMWHKDSADCVADQLLEFITEKNISALTIYTHSDGANVIRWILSNPTYDKRYLTLKHKINQIIAIAPSSGGTPLADEVLNGGIFESSLGWLLGYVSDAVRQQRVGDMLIYNQELLLGSKGRPSLSLPFNVIVGTDVHASPFSSASYCNGYFLNSGLKLTKLYLDQCADGFLNCASQAAVGTVWFYDIDKTENNAPLSHNQSRHTCLGLAQILANELATKGVAQ</sequence>
<feature type="chain" id="PRO_5001942209" description="Lipase" evidence="1">
    <location>
        <begin position="22"/>
        <end position="299"/>
    </location>
</feature>
<keyword evidence="3" id="KW-1185">Reference proteome</keyword>
<protein>
    <recommendedName>
        <fullName evidence="4">Lipase</fullName>
    </recommendedName>
</protein>
<dbReference type="SUPFAM" id="SSF53474">
    <property type="entry name" value="alpha/beta-Hydrolases"/>
    <property type="match status" value="1"/>
</dbReference>
<evidence type="ECO:0008006" key="4">
    <source>
        <dbReference type="Google" id="ProtNLM"/>
    </source>
</evidence>
<keyword evidence="1" id="KW-0732">Signal</keyword>
<dbReference type="KEGG" id="lfa:LFA_1923"/>
<reference evidence="3" key="1">
    <citation type="submission" date="2014-09" db="EMBL/GenBank/DDBJ databases">
        <authorList>
            <person name="Gomez-Valero L."/>
        </authorList>
    </citation>
    <scope>NUCLEOTIDE SEQUENCE [LARGE SCALE GENOMIC DNA]</scope>
    <source>
        <strain evidence="3">ATCC700992</strain>
    </source>
</reference>
<dbReference type="STRING" id="1212491.LFA_1923"/>
<evidence type="ECO:0000313" key="3">
    <source>
        <dbReference type="Proteomes" id="UP000032430"/>
    </source>
</evidence>
<accession>A0A098G736</accession>
<gene>
    <name evidence="2" type="ORF">LFA_1923</name>
</gene>
<dbReference type="InterPro" id="IPR029058">
    <property type="entry name" value="AB_hydrolase_fold"/>
</dbReference>
<organism evidence="2 3">
    <name type="scientific">Legionella fallonii LLAP-10</name>
    <dbReference type="NCBI Taxonomy" id="1212491"/>
    <lineage>
        <taxon>Bacteria</taxon>
        <taxon>Pseudomonadati</taxon>
        <taxon>Pseudomonadota</taxon>
        <taxon>Gammaproteobacteria</taxon>
        <taxon>Legionellales</taxon>
        <taxon>Legionellaceae</taxon>
        <taxon>Legionella</taxon>
    </lineage>
</organism>
<dbReference type="EMBL" id="LN614827">
    <property type="protein sequence ID" value="CEG57315.1"/>
    <property type="molecule type" value="Genomic_DNA"/>
</dbReference>